<evidence type="ECO:0000259" key="8">
    <source>
        <dbReference type="SMART" id="SM00842"/>
    </source>
</evidence>
<proteinExistence type="inferred from homology"/>
<dbReference type="Pfam" id="PF14450">
    <property type="entry name" value="FtsA"/>
    <property type="match status" value="2"/>
</dbReference>
<keyword evidence="3 5" id="KW-0472">Membrane</keyword>
<dbReference type="Proteomes" id="UP000193431">
    <property type="component" value="Chromosome"/>
</dbReference>
<dbReference type="OrthoDB" id="9768127at2"/>
<evidence type="ECO:0000313" key="10">
    <source>
        <dbReference type="Proteomes" id="UP000193431"/>
    </source>
</evidence>
<dbReference type="PANTHER" id="PTHR32432:SF4">
    <property type="entry name" value="CELL DIVISION PROTEIN FTSA"/>
    <property type="match status" value="1"/>
</dbReference>
<evidence type="ECO:0000256" key="1">
    <source>
        <dbReference type="ARBA" id="ARBA00022475"/>
    </source>
</evidence>
<dbReference type="Gene3D" id="3.30.420.40">
    <property type="match status" value="2"/>
</dbReference>
<comment type="function">
    <text evidence="5 6">Cell division protein that is involved in the assembly of the Z ring. May serve as a membrane anchor for the Z ring.</text>
</comment>
<comment type="similarity">
    <text evidence="5 6">Belongs to the FtsA/MreB family.</text>
</comment>
<sequence>MSAREYAVGLDIGTTKIVAMIGRKNEYGKLEILGVGRSKSLGVHRGVVNNITQTITSIQQAVDQAESVSGIEIKEVTVGIAGQHIRSLQHSDYITRGDSDEVISQEDVNNLCKQVYKLVMLPGEEIIHVLPQEYKIDGQSEIKEPIGMYGGRLEANFHLVIGQVASIKNIYRCVKSADLDLKKITLEPLASADAVLSQEEKEAGVALIDIGGGTTDLAIFKDGIIRHTAVIPQGGNIITQDIKEGCSIIEKQAELLKTKFGSAWPGENKENEIVSIPGLRGREPKEITLKNLSKIIHARVIEILETVFVEIKNYGHDEPKKQLIAGVVLTGGGSQLKHIKQLAEYVTGMPSRIGYPNEHLAGDSDTECTSPLFSTAVGLVMKGLEETYEEEAEEEPVVEEVDVQEAVFEPKETEEPGQEPEPTEEEAPKITQPTKRKGIFDTWATKFKEFLDNAE</sequence>
<dbReference type="HAMAP" id="MF_02033">
    <property type="entry name" value="FtsA"/>
    <property type="match status" value="1"/>
</dbReference>
<name>A0A1W6MMC4_9FLAO</name>
<organism evidence="9 10">
    <name type="scientific">Nonlabens spongiae</name>
    <dbReference type="NCBI Taxonomy" id="331648"/>
    <lineage>
        <taxon>Bacteria</taxon>
        <taxon>Pseudomonadati</taxon>
        <taxon>Bacteroidota</taxon>
        <taxon>Flavobacteriia</taxon>
        <taxon>Flavobacteriales</taxon>
        <taxon>Flavobacteriaceae</taxon>
        <taxon>Nonlabens</taxon>
    </lineage>
</organism>
<dbReference type="InterPro" id="IPR050696">
    <property type="entry name" value="FtsA/MreB"/>
</dbReference>
<keyword evidence="2 5" id="KW-0132">Cell division</keyword>
<evidence type="ECO:0000256" key="6">
    <source>
        <dbReference type="PIRNR" id="PIRNR003101"/>
    </source>
</evidence>
<dbReference type="Gene3D" id="3.30.1490.110">
    <property type="match status" value="1"/>
</dbReference>
<comment type="subunit">
    <text evidence="5">Self-interacts. Interacts with FtsZ.</text>
</comment>
<protein>
    <recommendedName>
        <fullName evidence="5 6">Cell division protein FtsA</fullName>
    </recommendedName>
</protein>
<reference evidence="9 10" key="1">
    <citation type="submission" date="2016-11" db="EMBL/GenBank/DDBJ databases">
        <title>Trade-off between light-utilization and light-protection in marine flavobacteria.</title>
        <authorList>
            <person name="Kumagai Y."/>
        </authorList>
    </citation>
    <scope>NUCLEOTIDE SEQUENCE [LARGE SCALE GENOMIC DNA]</scope>
    <source>
        <strain evidence="9 10">JCM 13191</strain>
    </source>
</reference>
<evidence type="ECO:0000256" key="7">
    <source>
        <dbReference type="SAM" id="MobiDB-lite"/>
    </source>
</evidence>
<dbReference type="CDD" id="cd24048">
    <property type="entry name" value="ASKHA_NBD_FtsA"/>
    <property type="match status" value="1"/>
</dbReference>
<evidence type="ECO:0000256" key="5">
    <source>
        <dbReference type="HAMAP-Rule" id="MF_02033"/>
    </source>
</evidence>
<evidence type="ECO:0000256" key="4">
    <source>
        <dbReference type="ARBA" id="ARBA00023306"/>
    </source>
</evidence>
<dbReference type="STRING" id="331648.BST97_12545"/>
<dbReference type="GO" id="GO:0009898">
    <property type="term" value="C:cytoplasmic side of plasma membrane"/>
    <property type="evidence" value="ECO:0007669"/>
    <property type="project" value="UniProtKB-UniRule"/>
</dbReference>
<dbReference type="SUPFAM" id="SSF53067">
    <property type="entry name" value="Actin-like ATPase domain"/>
    <property type="match status" value="2"/>
</dbReference>
<dbReference type="NCBIfam" id="TIGR01174">
    <property type="entry name" value="ftsA"/>
    <property type="match status" value="1"/>
</dbReference>
<dbReference type="Pfam" id="PF02491">
    <property type="entry name" value="SHS2_FTSA"/>
    <property type="match status" value="1"/>
</dbReference>
<gene>
    <name evidence="5" type="primary">ftsA</name>
    <name evidence="9" type="ORF">BST97_12545</name>
</gene>
<dbReference type="InterPro" id="IPR003494">
    <property type="entry name" value="SHS2_FtsA"/>
</dbReference>
<dbReference type="PIRSF" id="PIRSF003101">
    <property type="entry name" value="FtsA"/>
    <property type="match status" value="1"/>
</dbReference>
<feature type="region of interest" description="Disordered" evidence="7">
    <location>
        <begin position="406"/>
        <end position="437"/>
    </location>
</feature>
<feature type="domain" description="SHS2" evidence="8">
    <location>
        <begin position="7"/>
        <end position="195"/>
    </location>
</feature>
<dbReference type="PANTHER" id="PTHR32432">
    <property type="entry name" value="CELL DIVISION PROTEIN FTSA-RELATED"/>
    <property type="match status" value="1"/>
</dbReference>
<accession>A0A1W6MMC4</accession>
<dbReference type="GO" id="GO:0032153">
    <property type="term" value="C:cell division site"/>
    <property type="evidence" value="ECO:0007669"/>
    <property type="project" value="UniProtKB-UniRule"/>
</dbReference>
<keyword evidence="4 5" id="KW-0131">Cell cycle</keyword>
<feature type="compositionally biased region" description="Acidic residues" evidence="7">
    <location>
        <begin position="415"/>
        <end position="425"/>
    </location>
</feature>
<evidence type="ECO:0000313" key="9">
    <source>
        <dbReference type="EMBL" id="ARN78754.1"/>
    </source>
</evidence>
<dbReference type="InterPro" id="IPR043129">
    <property type="entry name" value="ATPase_NBD"/>
</dbReference>
<dbReference type="SMART" id="SM00842">
    <property type="entry name" value="FtsA"/>
    <property type="match status" value="1"/>
</dbReference>
<keyword evidence="1 5" id="KW-1003">Cell membrane</keyword>
<dbReference type="EMBL" id="CP019344">
    <property type="protein sequence ID" value="ARN78754.1"/>
    <property type="molecule type" value="Genomic_DNA"/>
</dbReference>
<evidence type="ECO:0000256" key="2">
    <source>
        <dbReference type="ARBA" id="ARBA00022618"/>
    </source>
</evidence>
<dbReference type="RefSeq" id="WP_085767558.1">
    <property type="nucleotide sequence ID" value="NZ_CP019344.1"/>
</dbReference>
<comment type="subcellular location">
    <subcellularLocation>
        <location evidence="5">Cell membrane</location>
        <topology evidence="5">Peripheral membrane protein</topology>
        <orientation evidence="5">Cytoplasmic side</orientation>
    </subcellularLocation>
    <text evidence="5">Localizes to the Z ring in an FtsZ-dependent manner. Targeted to the membrane through a conserved C-terminal amphipathic helix.</text>
</comment>
<evidence type="ECO:0000256" key="3">
    <source>
        <dbReference type="ARBA" id="ARBA00023136"/>
    </source>
</evidence>
<dbReference type="AlphaFoldDB" id="A0A1W6MMC4"/>
<dbReference type="GO" id="GO:0043093">
    <property type="term" value="P:FtsZ-dependent cytokinesis"/>
    <property type="evidence" value="ECO:0007669"/>
    <property type="project" value="UniProtKB-UniRule"/>
</dbReference>
<dbReference type="InterPro" id="IPR020823">
    <property type="entry name" value="Cell_div_FtsA"/>
</dbReference>
<keyword evidence="10" id="KW-1185">Reference proteome</keyword>